<dbReference type="VEuPathDB" id="FungiDB:ASPCADRAFT_1781"/>
<accession>A0A1R3S037</accession>
<evidence type="ECO:0000313" key="3">
    <source>
        <dbReference type="EMBL" id="OOG00126.1"/>
    </source>
</evidence>
<sequence>MKLFNLFVLWCSVLFTHVLADNESVGYEIIYLYYVYKMQYDADVDKTIAVGCVSSEANHMCYFSEFAKYIMENDWRNVYKPSQGDRTTTPGDDQLKAIKANMPASASYVTSNVFPEVVTLESFPEIFTRAQHAANTALETGDVEQDTIKGALDNIKMVKQIRFRKLIPYELKAVEDVLTEAGADYIMSDANGVDYQKTLDALDSAEYDGEITDEQCETWKAALEDFSENLVDNLSTLAELPAHDQGHINILRATTTCINQTTEYYDSSSESSSGDSSLKAPSHCEEPDIEFGSGSGSE</sequence>
<feature type="chain" id="PRO_5010345356" evidence="2">
    <location>
        <begin position="21"/>
        <end position="298"/>
    </location>
</feature>
<dbReference type="OrthoDB" id="4509548at2759"/>
<evidence type="ECO:0000256" key="1">
    <source>
        <dbReference type="SAM" id="MobiDB-lite"/>
    </source>
</evidence>
<dbReference type="EMBL" id="KV907494">
    <property type="protein sequence ID" value="OOG00126.1"/>
    <property type="molecule type" value="Genomic_DNA"/>
</dbReference>
<protein>
    <submittedName>
        <fullName evidence="3">Uncharacterized protein</fullName>
    </submittedName>
</protein>
<feature type="compositionally biased region" description="Low complexity" evidence="1">
    <location>
        <begin position="265"/>
        <end position="277"/>
    </location>
</feature>
<keyword evidence="2" id="KW-0732">Signal</keyword>
<gene>
    <name evidence="3" type="ORF">ASPCADRAFT_1781</name>
</gene>
<reference evidence="4" key="1">
    <citation type="journal article" date="2017" name="Genome Biol.">
        <title>Comparative genomics reveals high biological diversity and specific adaptations in the industrially and medically important fungal genus Aspergillus.</title>
        <authorList>
            <person name="de Vries R.P."/>
            <person name="Riley R."/>
            <person name="Wiebenga A."/>
            <person name="Aguilar-Osorio G."/>
            <person name="Amillis S."/>
            <person name="Uchima C.A."/>
            <person name="Anderluh G."/>
            <person name="Asadollahi M."/>
            <person name="Askin M."/>
            <person name="Barry K."/>
            <person name="Battaglia E."/>
            <person name="Bayram O."/>
            <person name="Benocci T."/>
            <person name="Braus-Stromeyer S.A."/>
            <person name="Caldana C."/>
            <person name="Canovas D."/>
            <person name="Cerqueira G.C."/>
            <person name="Chen F."/>
            <person name="Chen W."/>
            <person name="Choi C."/>
            <person name="Clum A."/>
            <person name="Dos Santos R.A."/>
            <person name="Damasio A.R."/>
            <person name="Diallinas G."/>
            <person name="Emri T."/>
            <person name="Fekete E."/>
            <person name="Flipphi M."/>
            <person name="Freyberg S."/>
            <person name="Gallo A."/>
            <person name="Gournas C."/>
            <person name="Habgood R."/>
            <person name="Hainaut M."/>
            <person name="Harispe M.L."/>
            <person name="Henrissat B."/>
            <person name="Hilden K.S."/>
            <person name="Hope R."/>
            <person name="Hossain A."/>
            <person name="Karabika E."/>
            <person name="Karaffa L."/>
            <person name="Karanyi Z."/>
            <person name="Krasevec N."/>
            <person name="Kuo A."/>
            <person name="Kusch H."/>
            <person name="LaButti K."/>
            <person name="Lagendijk E.L."/>
            <person name="Lapidus A."/>
            <person name="Levasseur A."/>
            <person name="Lindquist E."/>
            <person name="Lipzen A."/>
            <person name="Logrieco A.F."/>
            <person name="MacCabe A."/>
            <person name="Maekelae M.R."/>
            <person name="Malavazi I."/>
            <person name="Melin P."/>
            <person name="Meyer V."/>
            <person name="Mielnichuk N."/>
            <person name="Miskei M."/>
            <person name="Molnar A.P."/>
            <person name="Mule G."/>
            <person name="Ngan C.Y."/>
            <person name="Orejas M."/>
            <person name="Orosz E."/>
            <person name="Ouedraogo J.P."/>
            <person name="Overkamp K.M."/>
            <person name="Park H.-S."/>
            <person name="Perrone G."/>
            <person name="Piumi F."/>
            <person name="Punt P.J."/>
            <person name="Ram A.F."/>
            <person name="Ramon A."/>
            <person name="Rauscher S."/>
            <person name="Record E."/>
            <person name="Riano-Pachon D.M."/>
            <person name="Robert V."/>
            <person name="Roehrig J."/>
            <person name="Ruller R."/>
            <person name="Salamov A."/>
            <person name="Salih N.S."/>
            <person name="Samson R.A."/>
            <person name="Sandor E."/>
            <person name="Sanguinetti M."/>
            <person name="Schuetze T."/>
            <person name="Sepcic K."/>
            <person name="Shelest E."/>
            <person name="Sherlock G."/>
            <person name="Sophianopoulou V."/>
            <person name="Squina F.M."/>
            <person name="Sun H."/>
            <person name="Susca A."/>
            <person name="Todd R.B."/>
            <person name="Tsang A."/>
            <person name="Unkles S.E."/>
            <person name="van de Wiele N."/>
            <person name="van Rossen-Uffink D."/>
            <person name="Oliveira J.V."/>
            <person name="Vesth T.C."/>
            <person name="Visser J."/>
            <person name="Yu J.-H."/>
            <person name="Zhou M."/>
            <person name="Andersen M.R."/>
            <person name="Archer D.B."/>
            <person name="Baker S.E."/>
            <person name="Benoit I."/>
            <person name="Brakhage A.A."/>
            <person name="Braus G.H."/>
            <person name="Fischer R."/>
            <person name="Frisvad J.C."/>
            <person name="Goldman G.H."/>
            <person name="Houbraken J."/>
            <person name="Oakley B."/>
            <person name="Pocsi I."/>
            <person name="Scazzocchio C."/>
            <person name="Seiboth B."/>
            <person name="vanKuyk P.A."/>
            <person name="Wortman J."/>
            <person name="Dyer P.S."/>
            <person name="Grigoriev I.V."/>
        </authorList>
    </citation>
    <scope>NUCLEOTIDE SEQUENCE [LARGE SCALE GENOMIC DNA]</scope>
    <source>
        <strain evidence="4">ITEM 5010</strain>
    </source>
</reference>
<evidence type="ECO:0000313" key="4">
    <source>
        <dbReference type="Proteomes" id="UP000188318"/>
    </source>
</evidence>
<keyword evidence="4" id="KW-1185">Reference proteome</keyword>
<proteinExistence type="predicted"/>
<name>A0A1R3S037_ASPC5</name>
<organism evidence="3 4">
    <name type="scientific">Aspergillus carbonarius (strain ITEM 5010)</name>
    <dbReference type="NCBI Taxonomy" id="602072"/>
    <lineage>
        <taxon>Eukaryota</taxon>
        <taxon>Fungi</taxon>
        <taxon>Dikarya</taxon>
        <taxon>Ascomycota</taxon>
        <taxon>Pezizomycotina</taxon>
        <taxon>Eurotiomycetes</taxon>
        <taxon>Eurotiomycetidae</taxon>
        <taxon>Eurotiales</taxon>
        <taxon>Aspergillaceae</taxon>
        <taxon>Aspergillus</taxon>
        <taxon>Aspergillus subgen. Circumdati</taxon>
    </lineage>
</organism>
<dbReference type="AlphaFoldDB" id="A0A1R3S037"/>
<evidence type="ECO:0000256" key="2">
    <source>
        <dbReference type="SAM" id="SignalP"/>
    </source>
</evidence>
<feature type="region of interest" description="Disordered" evidence="1">
    <location>
        <begin position="265"/>
        <end position="298"/>
    </location>
</feature>
<dbReference type="Proteomes" id="UP000188318">
    <property type="component" value="Unassembled WGS sequence"/>
</dbReference>
<feature type="signal peptide" evidence="2">
    <location>
        <begin position="1"/>
        <end position="20"/>
    </location>
</feature>